<keyword evidence="1" id="KW-1133">Transmembrane helix</keyword>
<keyword evidence="3" id="KW-1185">Reference proteome</keyword>
<accession>A0A9X3LF90</accession>
<dbReference type="InterPro" id="IPR021598">
    <property type="entry name" value="DUF3221"/>
</dbReference>
<dbReference type="Pfam" id="PF11518">
    <property type="entry name" value="DUF3221"/>
    <property type="match status" value="1"/>
</dbReference>
<dbReference type="RefSeq" id="WP_269925930.1">
    <property type="nucleotide sequence ID" value="NZ_JAMKBJ010000004.1"/>
</dbReference>
<dbReference type="InterPro" id="IPR012340">
    <property type="entry name" value="NA-bd_OB-fold"/>
</dbReference>
<keyword evidence="1" id="KW-0472">Membrane</keyword>
<sequence>MKGKKAVLMIVAIALVSIAAVVISISVFFQNNQTQNDNASWIEGTVAKKEDARILVISGKDEAELKDLTEEEMLEGVSEAIWFSLSIDQAKRVSEFDKVRISYSRVSDSFPGKASATSVRVIDEESQN</sequence>
<evidence type="ECO:0000313" key="3">
    <source>
        <dbReference type="Proteomes" id="UP001152173"/>
    </source>
</evidence>
<proteinExistence type="predicted"/>
<reference evidence="2" key="1">
    <citation type="submission" date="2022-05" db="EMBL/GenBank/DDBJ databases">
        <authorList>
            <person name="Colautti A."/>
            <person name="Iacumin L."/>
        </authorList>
    </citation>
    <scope>NUCLEOTIDE SEQUENCE</scope>
    <source>
        <strain evidence="2">SK 55</strain>
    </source>
</reference>
<dbReference type="Gene3D" id="2.40.50.140">
    <property type="entry name" value="Nucleic acid-binding proteins"/>
    <property type="match status" value="1"/>
</dbReference>
<gene>
    <name evidence="2" type="ORF">M9R32_06530</name>
</gene>
<dbReference type="EMBL" id="JAMKBJ010000004">
    <property type="protein sequence ID" value="MCZ8536833.1"/>
    <property type="molecule type" value="Genomic_DNA"/>
</dbReference>
<feature type="transmembrane region" description="Helical" evidence="1">
    <location>
        <begin position="7"/>
        <end position="29"/>
    </location>
</feature>
<dbReference type="Proteomes" id="UP001152173">
    <property type="component" value="Unassembled WGS sequence"/>
</dbReference>
<protein>
    <submittedName>
        <fullName evidence="2">YobA family protein</fullName>
    </submittedName>
</protein>
<evidence type="ECO:0000256" key="1">
    <source>
        <dbReference type="SAM" id="Phobius"/>
    </source>
</evidence>
<comment type="caution">
    <text evidence="2">The sequence shown here is derived from an EMBL/GenBank/DDBJ whole genome shotgun (WGS) entry which is preliminary data.</text>
</comment>
<evidence type="ECO:0000313" key="2">
    <source>
        <dbReference type="EMBL" id="MCZ8536833.1"/>
    </source>
</evidence>
<name>A0A9X3LF90_9BACL</name>
<keyword evidence="1" id="KW-0812">Transmembrane</keyword>
<dbReference type="AlphaFoldDB" id="A0A9X3LF90"/>
<organism evidence="2 3">
    <name type="scientific">Paenisporosarcina quisquiliarum</name>
    <dbReference type="NCBI Taxonomy" id="365346"/>
    <lineage>
        <taxon>Bacteria</taxon>
        <taxon>Bacillati</taxon>
        <taxon>Bacillota</taxon>
        <taxon>Bacilli</taxon>
        <taxon>Bacillales</taxon>
        <taxon>Caryophanaceae</taxon>
        <taxon>Paenisporosarcina</taxon>
    </lineage>
</organism>